<keyword evidence="10" id="KW-0472">Membrane</keyword>
<evidence type="ECO:0000256" key="8">
    <source>
        <dbReference type="ARBA" id="ARBA00022989"/>
    </source>
</evidence>
<dbReference type="GO" id="GO:0045275">
    <property type="term" value="C:respiratory chain complex III"/>
    <property type="evidence" value="ECO:0007669"/>
    <property type="project" value="InterPro"/>
</dbReference>
<evidence type="ECO:0000313" key="12">
    <source>
        <dbReference type="EMBL" id="ELQ32617.1"/>
    </source>
</evidence>
<evidence type="ECO:0000256" key="10">
    <source>
        <dbReference type="ARBA" id="ARBA00023136"/>
    </source>
</evidence>
<dbReference type="AlphaFoldDB" id="A0AA97PFE9"/>
<evidence type="ECO:0000256" key="5">
    <source>
        <dbReference type="ARBA" id="ARBA00022692"/>
    </source>
</evidence>
<dbReference type="Proteomes" id="UP000011086">
    <property type="component" value="Unassembled WGS sequence"/>
</dbReference>
<sequence length="490" mass="55517">MRLLNASALPRVPTLTRAYWIGNWTGGEDGEQGIICVYNWHPEVDIWHIQVVLCGLGPNPYTQTSAQLSRIWIPRAPPVESIPYGVFLEVNLCVTNTRQSRLHAFRHTSLTKEKTIQTTRHDPGPLEVSAKGSALNRTSLDSVAAFDKSAHNSAGDTEHRPQTLRYNLRKIGDVADDRKGPFMQVILPRSGVGVKDGPAHHLDVVWWTAPHQWPNKADGIDQPMRELNTSQASWDQIQSRAHHNNMCKTVLYSGSCFELYCADRYGSEGRKDEGLARHTAIAWRERWMVDHLRKHLVGGWPQFEPQQHLGPEWANLVTKTRWSVLCCPGFVMVVSKGSTKTPRETSTALPAQHLDTNVFGPTVWRAQVGQPRGALTNRNTFNSSNDGNRRPEFLTTKLPNHHEINPARRTIQNNAPSRSNVTTDLSRETRTSQCLLFRRNAAMLGTVFAGAFVWEIGYNTQMNKLWDSMNRGRQWKDIRHKYVEASEDDE</sequence>
<dbReference type="EMBL" id="JH793043">
    <property type="protein sequence ID" value="ELQ32617.1"/>
    <property type="molecule type" value="Genomic_DNA"/>
</dbReference>
<evidence type="ECO:0000256" key="1">
    <source>
        <dbReference type="ARBA" id="ARBA00004434"/>
    </source>
</evidence>
<keyword evidence="6" id="KW-0999">Mitochondrion inner membrane</keyword>
<comment type="subcellular location">
    <subcellularLocation>
        <location evidence="1">Mitochondrion inner membrane</location>
        <topology evidence="1">Single-pass membrane protein</topology>
    </subcellularLocation>
</comment>
<keyword evidence="7" id="KW-0249">Electron transport</keyword>
<dbReference type="InterPro" id="IPR036656">
    <property type="entry name" value="QCR9_sf"/>
</dbReference>
<proteinExistence type="inferred from homology"/>
<evidence type="ECO:0000256" key="11">
    <source>
        <dbReference type="ARBA" id="ARBA00044247"/>
    </source>
</evidence>
<keyword evidence="4" id="KW-0679">Respiratory chain</keyword>
<dbReference type="SUPFAM" id="SSF81514">
    <property type="entry name" value="Subunit X (non-heme 7 kDa protein) of cytochrome bc1 complex (Ubiquinol-cytochrome c reductase)"/>
    <property type="match status" value="1"/>
</dbReference>
<organism evidence="12">
    <name type="scientific">Pyricularia oryzae (strain Y34)</name>
    <name type="common">Rice blast fungus</name>
    <name type="synonym">Magnaporthe oryzae</name>
    <dbReference type="NCBI Taxonomy" id="1143189"/>
    <lineage>
        <taxon>Eukaryota</taxon>
        <taxon>Fungi</taxon>
        <taxon>Dikarya</taxon>
        <taxon>Ascomycota</taxon>
        <taxon>Pezizomycotina</taxon>
        <taxon>Sordariomycetes</taxon>
        <taxon>Sordariomycetidae</taxon>
        <taxon>Magnaporthales</taxon>
        <taxon>Pyriculariaceae</taxon>
        <taxon>Pyricularia</taxon>
    </lineage>
</organism>
<evidence type="ECO:0000256" key="6">
    <source>
        <dbReference type="ARBA" id="ARBA00022792"/>
    </source>
</evidence>
<keyword evidence="5" id="KW-0812">Transmembrane</keyword>
<evidence type="ECO:0000256" key="2">
    <source>
        <dbReference type="ARBA" id="ARBA00007856"/>
    </source>
</evidence>
<dbReference type="PANTHER" id="PTHR12980:SF0">
    <property type="entry name" value="CYTOCHROME B-C1 COMPLEX SUBUNIT 9"/>
    <property type="match status" value="1"/>
</dbReference>
<dbReference type="Pfam" id="PF05365">
    <property type="entry name" value="UCR_UQCRX_QCR9"/>
    <property type="match status" value="1"/>
</dbReference>
<dbReference type="GO" id="GO:0005743">
    <property type="term" value="C:mitochondrial inner membrane"/>
    <property type="evidence" value="ECO:0007669"/>
    <property type="project" value="UniProtKB-SubCell"/>
</dbReference>
<evidence type="ECO:0000256" key="7">
    <source>
        <dbReference type="ARBA" id="ARBA00022982"/>
    </source>
</evidence>
<evidence type="ECO:0000256" key="9">
    <source>
        <dbReference type="ARBA" id="ARBA00023128"/>
    </source>
</evidence>
<dbReference type="PANTHER" id="PTHR12980">
    <property type="entry name" value="UBIQUINOL-CYTOCHROME C REDUCTASE COMPLEX, SUBUNIT X"/>
    <property type="match status" value="1"/>
</dbReference>
<protein>
    <recommendedName>
        <fullName evidence="11">Complex III subunit 9</fullName>
    </recommendedName>
</protein>
<reference evidence="12" key="1">
    <citation type="journal article" date="2012" name="PLoS Genet.">
        <title>Comparative analysis of the genomes of two field isolates of the rice blast fungus Magnaporthe oryzae.</title>
        <authorList>
            <person name="Xue M."/>
            <person name="Yang J."/>
            <person name="Li Z."/>
            <person name="Hu S."/>
            <person name="Yao N."/>
            <person name="Dean R.A."/>
            <person name="Zhao W."/>
            <person name="Shen M."/>
            <person name="Zhang H."/>
            <person name="Li C."/>
            <person name="Liu L."/>
            <person name="Cao L."/>
            <person name="Xu X."/>
            <person name="Xing Y."/>
            <person name="Hsiang T."/>
            <person name="Zhang Z."/>
            <person name="Xu J.R."/>
            <person name="Peng Y.L."/>
        </authorList>
    </citation>
    <scope>NUCLEOTIDE SEQUENCE</scope>
    <source>
        <strain evidence="12">Y34</strain>
    </source>
</reference>
<keyword evidence="9" id="KW-0496">Mitochondrion</keyword>
<dbReference type="InterPro" id="IPR008027">
    <property type="entry name" value="QCR9"/>
</dbReference>
<name>A0AA97PFE9_PYRO3</name>
<dbReference type="FunFam" id="1.20.5.260:FF:000001">
    <property type="entry name" value="Cytochrome b-c1 complex subunit 9"/>
    <property type="match status" value="1"/>
</dbReference>
<accession>A0AA97PFE9</accession>
<dbReference type="Gene3D" id="1.20.5.260">
    <property type="entry name" value="Cytochrome b-c1 complex subunit 9"/>
    <property type="match status" value="1"/>
</dbReference>
<evidence type="ECO:0000256" key="4">
    <source>
        <dbReference type="ARBA" id="ARBA00022660"/>
    </source>
</evidence>
<dbReference type="GO" id="GO:0006122">
    <property type="term" value="P:mitochondrial electron transport, ubiquinol to cytochrome c"/>
    <property type="evidence" value="ECO:0007669"/>
    <property type="project" value="InterPro"/>
</dbReference>
<comment type="similarity">
    <text evidence="2">Belongs to the UQCR10/QCR9 family.</text>
</comment>
<evidence type="ECO:0000256" key="3">
    <source>
        <dbReference type="ARBA" id="ARBA00022448"/>
    </source>
</evidence>
<gene>
    <name evidence="12" type="ORF">OOU_Y34scaffold01082g7</name>
</gene>
<keyword evidence="8" id="KW-1133">Transmembrane helix</keyword>
<keyword evidence="3" id="KW-0813">Transport</keyword>